<dbReference type="EMBL" id="JASJQH010002491">
    <property type="protein sequence ID" value="KAK9760141.1"/>
    <property type="molecule type" value="Genomic_DNA"/>
</dbReference>
<proteinExistence type="inferred from homology"/>
<accession>A0ABR2WFA2</accession>
<evidence type="ECO:0000256" key="3">
    <source>
        <dbReference type="ARBA" id="ARBA00022448"/>
    </source>
</evidence>
<comment type="subcellular location">
    <subcellularLocation>
        <location evidence="1">Membrane</location>
        <topology evidence="1">Multi-pass membrane protein</topology>
    </subcellularLocation>
</comment>
<feature type="transmembrane region" description="Helical" evidence="7">
    <location>
        <begin position="50"/>
        <end position="68"/>
    </location>
</feature>
<dbReference type="Pfam" id="PF03169">
    <property type="entry name" value="OPT"/>
    <property type="match status" value="1"/>
</dbReference>
<keyword evidence="9" id="KW-1185">Reference proteome</keyword>
<dbReference type="InterPro" id="IPR004813">
    <property type="entry name" value="OPT"/>
</dbReference>
<comment type="similarity">
    <text evidence="2">Belongs to the oligopeptide OPT transporter family.</text>
</comment>
<name>A0ABR2WFA2_9FUNG</name>
<evidence type="ECO:0000256" key="1">
    <source>
        <dbReference type="ARBA" id="ARBA00004141"/>
    </source>
</evidence>
<dbReference type="Proteomes" id="UP001479436">
    <property type="component" value="Unassembled WGS sequence"/>
</dbReference>
<organism evidence="8 9">
    <name type="scientific">Basidiobolus ranarum</name>
    <dbReference type="NCBI Taxonomy" id="34480"/>
    <lineage>
        <taxon>Eukaryota</taxon>
        <taxon>Fungi</taxon>
        <taxon>Fungi incertae sedis</taxon>
        <taxon>Zoopagomycota</taxon>
        <taxon>Entomophthoromycotina</taxon>
        <taxon>Basidiobolomycetes</taxon>
        <taxon>Basidiobolales</taxon>
        <taxon>Basidiobolaceae</taxon>
        <taxon>Basidiobolus</taxon>
    </lineage>
</organism>
<evidence type="ECO:0000313" key="8">
    <source>
        <dbReference type="EMBL" id="KAK9760141.1"/>
    </source>
</evidence>
<evidence type="ECO:0000256" key="6">
    <source>
        <dbReference type="ARBA" id="ARBA00023136"/>
    </source>
</evidence>
<dbReference type="InterPro" id="IPR045035">
    <property type="entry name" value="YSL-like"/>
</dbReference>
<evidence type="ECO:0000256" key="4">
    <source>
        <dbReference type="ARBA" id="ARBA00022692"/>
    </source>
</evidence>
<sequence>MKPQSNDTDAVQVSQVFLEEETEFTWRAAIIGSLLGCIVSASNLYLGLKIGWTFGASLFGAIFTFAIVKPLSRILPKVLGGGYFGPKENCTAQTAASTAGGFNVGFITCIPALYRLGVMSNE</sequence>
<keyword evidence="5 7" id="KW-1133">Transmembrane helix</keyword>
<gene>
    <name evidence="8" type="ORF">K7432_016137</name>
</gene>
<evidence type="ECO:0000313" key="9">
    <source>
        <dbReference type="Proteomes" id="UP001479436"/>
    </source>
</evidence>
<feature type="transmembrane region" description="Helical" evidence="7">
    <location>
        <begin position="24"/>
        <end position="44"/>
    </location>
</feature>
<evidence type="ECO:0000256" key="2">
    <source>
        <dbReference type="ARBA" id="ARBA00008807"/>
    </source>
</evidence>
<feature type="non-terminal residue" evidence="8">
    <location>
        <position position="122"/>
    </location>
</feature>
<evidence type="ECO:0000256" key="7">
    <source>
        <dbReference type="SAM" id="Phobius"/>
    </source>
</evidence>
<evidence type="ECO:0000256" key="5">
    <source>
        <dbReference type="ARBA" id="ARBA00022989"/>
    </source>
</evidence>
<protein>
    <submittedName>
        <fullName evidence="8">Uncharacterized protein</fullName>
    </submittedName>
</protein>
<dbReference type="PANTHER" id="PTHR31645:SF3">
    <property type="entry name" value="OLIGOPEPTIDE TRANSPORTER"/>
    <property type="match status" value="1"/>
</dbReference>
<keyword evidence="6 7" id="KW-0472">Membrane</keyword>
<keyword evidence="3" id="KW-0813">Transport</keyword>
<dbReference type="PANTHER" id="PTHR31645">
    <property type="entry name" value="OLIGOPEPTIDE TRANSPORTER YGL114W-RELATED"/>
    <property type="match status" value="1"/>
</dbReference>
<comment type="caution">
    <text evidence="8">The sequence shown here is derived from an EMBL/GenBank/DDBJ whole genome shotgun (WGS) entry which is preliminary data.</text>
</comment>
<reference evidence="8 9" key="1">
    <citation type="submission" date="2023-04" db="EMBL/GenBank/DDBJ databases">
        <title>Genome of Basidiobolus ranarum AG-B5.</title>
        <authorList>
            <person name="Stajich J.E."/>
            <person name="Carter-House D."/>
            <person name="Gryganskyi A."/>
        </authorList>
    </citation>
    <scope>NUCLEOTIDE SEQUENCE [LARGE SCALE GENOMIC DNA]</scope>
    <source>
        <strain evidence="8 9">AG-B5</strain>
    </source>
</reference>
<keyword evidence="4 7" id="KW-0812">Transmembrane</keyword>